<evidence type="ECO:0000259" key="12">
    <source>
        <dbReference type="PROSITE" id="PS50885"/>
    </source>
</evidence>
<evidence type="ECO:0000256" key="5">
    <source>
        <dbReference type="ARBA" id="ARBA00022989"/>
    </source>
</evidence>
<keyword evidence="5 10" id="KW-1133">Transmembrane helix</keyword>
<accession>A0A4R9K128</accession>
<evidence type="ECO:0000313" key="14">
    <source>
        <dbReference type="Proteomes" id="UP000297762"/>
    </source>
</evidence>
<sequence length="667" mass="72900">MRRASLKFILIGWSLGILFFLSILISGAAYFLGSGKITEHYQDQMKTVVRIVASDFDNYLRAHSKMAETLAADERSKLSIRAGKPIASPFFSDILKRYGVYENIFVYGKNPKDVVVAEALEGKTIGYGIKKEEREDLQRFFDSVKNGSLSISKAKKSPITGHTVVVLSVPVKDGNNIIGVLCMALSLDSITDQLIVNAQLGKEGYVSIVEQDGMIIAHKKKDLILNMDISKQSFGKTLLDLKDGEIIKFFFLEQNRFATTKRLDHWNLSVVAIQPFSEISDSLNGLIIGIITISGLVSLLSGYLLYRLLTKRLSPLETVGKTFRQMSQGDLTKNVVTYYQDEIGNMGTDVNSFIKTLSSSLQNVQNISSELAASASQLSTSSQSFAIIAQSTAASSEEMSATVEEMSAGIENISQKIGSQFHNIQNFHSKVKDLSKGVREIGKEIQSAVKKTGSISQEAKMGEESLASMNEMLGNISKSSDQMSEIIKIINEISDQTQLLSLNAAIEAARAGEAGKGFAVVADEISKLSEKTASSIKSISGMIGKNKSELEKGVGGVEVSVERIRNIIFNVDEMAKMMQGLYEITTSQEYLNSDVDKQSDKIGEEAESVKLAIEEQRRAVQEINGVIFKLNEEALGTASSSEEVSATSVSLYSNAELLKNITGQFKI</sequence>
<dbReference type="CDD" id="cd18773">
    <property type="entry name" value="PDC1_HK_sensor"/>
    <property type="match status" value="1"/>
</dbReference>
<evidence type="ECO:0000256" key="7">
    <source>
        <dbReference type="ARBA" id="ARBA00023224"/>
    </source>
</evidence>
<feature type="domain" description="Methyl-accepting transducer" evidence="11">
    <location>
        <begin position="395"/>
        <end position="631"/>
    </location>
</feature>
<dbReference type="InterPro" id="IPR004089">
    <property type="entry name" value="MCPsignal_dom"/>
</dbReference>
<comment type="caution">
    <text evidence="13">The sequence shown here is derived from an EMBL/GenBank/DDBJ whole genome shotgun (WGS) entry which is preliminary data.</text>
</comment>
<dbReference type="SMART" id="SM00283">
    <property type="entry name" value="MA"/>
    <property type="match status" value="1"/>
</dbReference>
<organism evidence="13 14">
    <name type="scientific">Leptospira sarikeiensis</name>
    <dbReference type="NCBI Taxonomy" id="2484943"/>
    <lineage>
        <taxon>Bacteria</taxon>
        <taxon>Pseudomonadati</taxon>
        <taxon>Spirochaetota</taxon>
        <taxon>Spirochaetia</taxon>
        <taxon>Leptospirales</taxon>
        <taxon>Leptospiraceae</taxon>
        <taxon>Leptospira</taxon>
    </lineage>
</organism>
<proteinExistence type="inferred from homology"/>
<feature type="transmembrane region" description="Helical" evidence="10">
    <location>
        <begin position="12"/>
        <end position="32"/>
    </location>
</feature>
<dbReference type="PROSITE" id="PS50111">
    <property type="entry name" value="CHEMOTAXIS_TRANSDUC_2"/>
    <property type="match status" value="1"/>
</dbReference>
<dbReference type="RefSeq" id="WP_135651414.1">
    <property type="nucleotide sequence ID" value="NZ_RQGF01000042.1"/>
</dbReference>
<dbReference type="Pfam" id="PF02743">
    <property type="entry name" value="dCache_1"/>
    <property type="match status" value="1"/>
</dbReference>
<dbReference type="PANTHER" id="PTHR32089">
    <property type="entry name" value="METHYL-ACCEPTING CHEMOTAXIS PROTEIN MCPB"/>
    <property type="match status" value="1"/>
</dbReference>
<feature type="transmembrane region" description="Helical" evidence="10">
    <location>
        <begin position="283"/>
        <end position="306"/>
    </location>
</feature>
<keyword evidence="4 10" id="KW-0812">Transmembrane</keyword>
<dbReference type="PANTHER" id="PTHR32089:SF112">
    <property type="entry name" value="LYSOZYME-LIKE PROTEIN-RELATED"/>
    <property type="match status" value="1"/>
</dbReference>
<dbReference type="EMBL" id="RQGF01000042">
    <property type="protein sequence ID" value="TGL58408.1"/>
    <property type="molecule type" value="Genomic_DNA"/>
</dbReference>
<evidence type="ECO:0000256" key="2">
    <source>
        <dbReference type="ARBA" id="ARBA00022475"/>
    </source>
</evidence>
<dbReference type="GO" id="GO:0007165">
    <property type="term" value="P:signal transduction"/>
    <property type="evidence" value="ECO:0007669"/>
    <property type="project" value="UniProtKB-KW"/>
</dbReference>
<dbReference type="SMART" id="SM00304">
    <property type="entry name" value="HAMP"/>
    <property type="match status" value="1"/>
</dbReference>
<evidence type="ECO:0000256" key="6">
    <source>
        <dbReference type="ARBA" id="ARBA00023136"/>
    </source>
</evidence>
<name>A0A4R9K128_9LEPT</name>
<evidence type="ECO:0000256" key="9">
    <source>
        <dbReference type="PROSITE-ProRule" id="PRU00284"/>
    </source>
</evidence>
<keyword evidence="7 9" id="KW-0807">Transducer</keyword>
<comment type="subcellular location">
    <subcellularLocation>
        <location evidence="1">Cell membrane</location>
        <topology evidence="1">Multi-pass membrane protein</topology>
    </subcellularLocation>
</comment>
<evidence type="ECO:0000256" key="10">
    <source>
        <dbReference type="SAM" id="Phobius"/>
    </source>
</evidence>
<dbReference type="Proteomes" id="UP000297762">
    <property type="component" value="Unassembled WGS sequence"/>
</dbReference>
<dbReference type="SUPFAM" id="SSF58104">
    <property type="entry name" value="Methyl-accepting chemotaxis protein (MCP) signaling domain"/>
    <property type="match status" value="1"/>
</dbReference>
<gene>
    <name evidence="13" type="ORF">EHQ64_19155</name>
</gene>
<feature type="domain" description="HAMP" evidence="12">
    <location>
        <begin position="310"/>
        <end position="362"/>
    </location>
</feature>
<dbReference type="PROSITE" id="PS50885">
    <property type="entry name" value="HAMP"/>
    <property type="match status" value="1"/>
</dbReference>
<dbReference type="InterPro" id="IPR003660">
    <property type="entry name" value="HAMP_dom"/>
</dbReference>
<keyword evidence="2" id="KW-1003">Cell membrane</keyword>
<evidence type="ECO:0000256" key="1">
    <source>
        <dbReference type="ARBA" id="ARBA00004651"/>
    </source>
</evidence>
<evidence type="ECO:0000256" key="8">
    <source>
        <dbReference type="ARBA" id="ARBA00029447"/>
    </source>
</evidence>
<dbReference type="GO" id="GO:0005886">
    <property type="term" value="C:plasma membrane"/>
    <property type="evidence" value="ECO:0007669"/>
    <property type="project" value="UniProtKB-SubCell"/>
</dbReference>
<dbReference type="Pfam" id="PF00672">
    <property type="entry name" value="HAMP"/>
    <property type="match status" value="1"/>
</dbReference>
<keyword evidence="14" id="KW-1185">Reference proteome</keyword>
<dbReference type="Gene3D" id="3.30.450.20">
    <property type="entry name" value="PAS domain"/>
    <property type="match status" value="1"/>
</dbReference>
<dbReference type="InterPro" id="IPR033479">
    <property type="entry name" value="dCache_1"/>
</dbReference>
<evidence type="ECO:0000256" key="4">
    <source>
        <dbReference type="ARBA" id="ARBA00022692"/>
    </source>
</evidence>
<dbReference type="GO" id="GO:0006935">
    <property type="term" value="P:chemotaxis"/>
    <property type="evidence" value="ECO:0007669"/>
    <property type="project" value="UniProtKB-KW"/>
</dbReference>
<keyword evidence="3" id="KW-0145">Chemotaxis</keyword>
<reference evidence="13" key="1">
    <citation type="journal article" date="2019" name="PLoS Negl. Trop. Dis.">
        <title>Revisiting the worldwide diversity of Leptospira species in the environment.</title>
        <authorList>
            <person name="Vincent A.T."/>
            <person name="Schiettekatte O."/>
            <person name="Bourhy P."/>
            <person name="Veyrier F.J."/>
            <person name="Picardeau M."/>
        </authorList>
    </citation>
    <scope>NUCLEOTIDE SEQUENCE [LARGE SCALE GENOMIC DNA]</scope>
    <source>
        <strain evidence="13">201702455</strain>
    </source>
</reference>
<comment type="similarity">
    <text evidence="8">Belongs to the methyl-accepting chemotaxis (MCP) protein family.</text>
</comment>
<evidence type="ECO:0000259" key="11">
    <source>
        <dbReference type="PROSITE" id="PS50111"/>
    </source>
</evidence>
<dbReference type="AlphaFoldDB" id="A0A4R9K128"/>
<dbReference type="OrthoDB" id="9760371at2"/>
<evidence type="ECO:0000313" key="13">
    <source>
        <dbReference type="EMBL" id="TGL58408.1"/>
    </source>
</evidence>
<dbReference type="Pfam" id="PF00015">
    <property type="entry name" value="MCPsignal"/>
    <property type="match status" value="1"/>
</dbReference>
<protein>
    <submittedName>
        <fullName evidence="13">Methyl-accepting chemotaxis protein</fullName>
    </submittedName>
</protein>
<keyword evidence="6 10" id="KW-0472">Membrane</keyword>
<dbReference type="CDD" id="cd12912">
    <property type="entry name" value="PDC2_MCP_like"/>
    <property type="match status" value="1"/>
</dbReference>
<dbReference type="Gene3D" id="1.10.287.950">
    <property type="entry name" value="Methyl-accepting chemotaxis protein"/>
    <property type="match status" value="1"/>
</dbReference>
<dbReference type="CDD" id="cd06225">
    <property type="entry name" value="HAMP"/>
    <property type="match status" value="1"/>
</dbReference>
<evidence type="ECO:0000256" key="3">
    <source>
        <dbReference type="ARBA" id="ARBA00022500"/>
    </source>
</evidence>